<protein>
    <submittedName>
        <fullName evidence="2">Uncharacterized protein</fullName>
    </submittedName>
</protein>
<reference evidence="3" key="1">
    <citation type="submission" date="2024-04" db="EMBL/GenBank/DDBJ databases">
        <title>Salinicola lusitanus LLJ914,a marine bacterium isolated from the Okinawa Trough.</title>
        <authorList>
            <person name="Li J."/>
        </authorList>
    </citation>
    <scope>NUCLEOTIDE SEQUENCE [LARGE SCALE GENOMIC DNA]</scope>
</reference>
<name>A0AAW0MI56_9GOBI</name>
<dbReference type="AlphaFoldDB" id="A0AAW0MI56"/>
<accession>A0AAW0MI56</accession>
<feature type="compositionally biased region" description="Polar residues" evidence="1">
    <location>
        <begin position="14"/>
        <end position="25"/>
    </location>
</feature>
<dbReference type="EMBL" id="JBBPFD010000381">
    <property type="protein sequence ID" value="KAK7879070.1"/>
    <property type="molecule type" value="Genomic_DNA"/>
</dbReference>
<sequence>MNDIKQKADRKRNPNNFTTNEKAGISLSRTQASQLIFKPHLSRGLLQRASRKALPGISRRISWACISKPDPARHSLAMHQAGSLAAPQPILQPLSAGISAQSLARIFSRISDSGSAAQIQPLYL</sequence>
<feature type="region of interest" description="Disordered" evidence="1">
    <location>
        <begin position="1"/>
        <end position="25"/>
    </location>
</feature>
<proteinExistence type="predicted"/>
<dbReference type="Proteomes" id="UP001460270">
    <property type="component" value="Unassembled WGS sequence"/>
</dbReference>
<keyword evidence="3" id="KW-1185">Reference proteome</keyword>
<evidence type="ECO:0000313" key="2">
    <source>
        <dbReference type="EMBL" id="KAK7879070.1"/>
    </source>
</evidence>
<evidence type="ECO:0000313" key="3">
    <source>
        <dbReference type="Proteomes" id="UP001460270"/>
    </source>
</evidence>
<gene>
    <name evidence="2" type="ORF">WMY93_034147</name>
</gene>
<comment type="caution">
    <text evidence="2">The sequence shown here is derived from an EMBL/GenBank/DDBJ whole genome shotgun (WGS) entry which is preliminary data.</text>
</comment>
<organism evidence="2 3">
    <name type="scientific">Mugilogobius chulae</name>
    <name type="common">yellowstripe goby</name>
    <dbReference type="NCBI Taxonomy" id="88201"/>
    <lineage>
        <taxon>Eukaryota</taxon>
        <taxon>Metazoa</taxon>
        <taxon>Chordata</taxon>
        <taxon>Craniata</taxon>
        <taxon>Vertebrata</taxon>
        <taxon>Euteleostomi</taxon>
        <taxon>Actinopterygii</taxon>
        <taxon>Neopterygii</taxon>
        <taxon>Teleostei</taxon>
        <taxon>Neoteleostei</taxon>
        <taxon>Acanthomorphata</taxon>
        <taxon>Gobiaria</taxon>
        <taxon>Gobiiformes</taxon>
        <taxon>Gobioidei</taxon>
        <taxon>Gobiidae</taxon>
        <taxon>Gobionellinae</taxon>
        <taxon>Mugilogobius</taxon>
    </lineage>
</organism>
<evidence type="ECO:0000256" key="1">
    <source>
        <dbReference type="SAM" id="MobiDB-lite"/>
    </source>
</evidence>